<dbReference type="InterPro" id="IPR036388">
    <property type="entry name" value="WH-like_DNA-bd_sf"/>
</dbReference>
<dbReference type="Gene3D" id="3.40.50.2300">
    <property type="match status" value="1"/>
</dbReference>
<dbReference type="Pfam" id="PF00072">
    <property type="entry name" value="Response_reg"/>
    <property type="match status" value="1"/>
</dbReference>
<keyword evidence="2" id="KW-0238">DNA-binding</keyword>
<feature type="domain" description="HTH luxR-type" evidence="4">
    <location>
        <begin position="126"/>
        <end position="191"/>
    </location>
</feature>
<dbReference type="GO" id="GO:0000160">
    <property type="term" value="P:phosphorelay signal transduction system"/>
    <property type="evidence" value="ECO:0007669"/>
    <property type="project" value="InterPro"/>
</dbReference>
<dbReference type="AlphaFoldDB" id="A0A7X6CYN2"/>
<protein>
    <submittedName>
        <fullName evidence="6">Response regulator transcription factor</fullName>
    </submittedName>
</protein>
<dbReference type="GO" id="GO:0006355">
    <property type="term" value="P:regulation of DNA-templated transcription"/>
    <property type="evidence" value="ECO:0007669"/>
    <property type="project" value="InterPro"/>
</dbReference>
<dbReference type="PROSITE" id="PS50043">
    <property type="entry name" value="HTH_LUXR_2"/>
    <property type="match status" value="1"/>
</dbReference>
<dbReference type="SMART" id="SM00421">
    <property type="entry name" value="HTH_LUXR"/>
    <property type="match status" value="1"/>
</dbReference>
<evidence type="ECO:0000313" key="6">
    <source>
        <dbReference type="EMBL" id="NJQ04855.1"/>
    </source>
</evidence>
<dbReference type="Gene3D" id="1.10.10.10">
    <property type="entry name" value="Winged helix-like DNA-binding domain superfamily/Winged helix DNA-binding domain"/>
    <property type="match status" value="1"/>
</dbReference>
<dbReference type="CDD" id="cd06170">
    <property type="entry name" value="LuxR_C_like"/>
    <property type="match status" value="1"/>
</dbReference>
<proteinExistence type="predicted"/>
<evidence type="ECO:0000259" key="5">
    <source>
        <dbReference type="PROSITE" id="PS50110"/>
    </source>
</evidence>
<gene>
    <name evidence="6" type="ORF">HCN56_04480</name>
</gene>
<evidence type="ECO:0000256" key="3">
    <source>
        <dbReference type="PROSITE-ProRule" id="PRU00169"/>
    </source>
</evidence>
<dbReference type="EMBL" id="JAAVJD010000017">
    <property type="protein sequence ID" value="NJQ04855.1"/>
    <property type="molecule type" value="Genomic_DNA"/>
</dbReference>
<evidence type="ECO:0000256" key="1">
    <source>
        <dbReference type="ARBA" id="ARBA00022553"/>
    </source>
</evidence>
<sequence length="207" mass="23246">MALSSIVESRTEIELLGEAASGDQALVLAERKRPSLIICDLEIRGFLRGTELLRMLKALPWRPQVIVFSGSRDSNEVVSALMSGADSFVHKGIAIPELLRAIERTIQGEKVLLLEGESAPKDALDHVHRKYFMTEREAEVLLLLLRRFSNEEIAEELTLARQTVKNHVSRVFRKVGVTNRRELRCAIGDTALTARGRYRPQSVRMAS</sequence>
<keyword evidence="7" id="KW-1185">Reference proteome</keyword>
<organism evidence="6 7">
    <name type="scientific">Streptomyces lonarensis</name>
    <dbReference type="NCBI Taxonomy" id="700599"/>
    <lineage>
        <taxon>Bacteria</taxon>
        <taxon>Bacillati</taxon>
        <taxon>Actinomycetota</taxon>
        <taxon>Actinomycetes</taxon>
        <taxon>Kitasatosporales</taxon>
        <taxon>Streptomycetaceae</taxon>
        <taxon>Streptomyces</taxon>
    </lineage>
</organism>
<accession>A0A7X6CYN2</accession>
<reference evidence="6 7" key="1">
    <citation type="submission" date="2020-03" db="EMBL/GenBank/DDBJ databases">
        <title>Draft genome of Streptomyces sp. ventii, isolated from the Axial Seamount in the Pacific Ocean, and resequencing of the two type strains Streptomyces lonarensis strain NCL 716 and Streptomyces bohaiensis strain 11A07.</title>
        <authorList>
            <person name="Loughran R.M."/>
            <person name="Pfannmuller K.M."/>
            <person name="Wasson B.J."/>
            <person name="Deadmond M.C."/>
            <person name="Paddock B.E."/>
            <person name="Koyack M.J."/>
            <person name="Gallegos D.A."/>
            <person name="Mitchell E.A."/>
            <person name="Ushijima B."/>
            <person name="Saw J.H."/>
            <person name="Mcphail K.L."/>
            <person name="Videau P."/>
        </authorList>
    </citation>
    <scope>NUCLEOTIDE SEQUENCE [LARGE SCALE GENOMIC DNA]</scope>
    <source>
        <strain evidence="6 7">NCL716</strain>
    </source>
</reference>
<feature type="domain" description="Response regulatory" evidence="5">
    <location>
        <begin position="1"/>
        <end position="106"/>
    </location>
</feature>
<dbReference type="InterPro" id="IPR000792">
    <property type="entry name" value="Tscrpt_reg_LuxR_C"/>
</dbReference>
<dbReference type="GO" id="GO:0003677">
    <property type="term" value="F:DNA binding"/>
    <property type="evidence" value="ECO:0007669"/>
    <property type="project" value="UniProtKB-KW"/>
</dbReference>
<dbReference type="InterPro" id="IPR039420">
    <property type="entry name" value="WalR-like"/>
</dbReference>
<dbReference type="CDD" id="cd17535">
    <property type="entry name" value="REC_NarL-like"/>
    <property type="match status" value="1"/>
</dbReference>
<name>A0A7X6CYN2_9ACTN</name>
<feature type="modified residue" description="4-aspartylphosphate" evidence="3">
    <location>
        <position position="40"/>
    </location>
</feature>
<keyword evidence="1 3" id="KW-0597">Phosphoprotein</keyword>
<dbReference type="InterPro" id="IPR058245">
    <property type="entry name" value="NreC/VraR/RcsB-like_REC"/>
</dbReference>
<dbReference type="InterPro" id="IPR011006">
    <property type="entry name" value="CheY-like_superfamily"/>
</dbReference>
<comment type="caution">
    <text evidence="6">The sequence shown here is derived from an EMBL/GenBank/DDBJ whole genome shotgun (WGS) entry which is preliminary data.</text>
</comment>
<dbReference type="SMART" id="SM00448">
    <property type="entry name" value="REC"/>
    <property type="match status" value="1"/>
</dbReference>
<dbReference type="Proteomes" id="UP000578686">
    <property type="component" value="Unassembled WGS sequence"/>
</dbReference>
<dbReference type="Pfam" id="PF00196">
    <property type="entry name" value="GerE"/>
    <property type="match status" value="1"/>
</dbReference>
<dbReference type="PANTHER" id="PTHR43214">
    <property type="entry name" value="TWO-COMPONENT RESPONSE REGULATOR"/>
    <property type="match status" value="1"/>
</dbReference>
<dbReference type="PANTHER" id="PTHR43214:SF44">
    <property type="entry name" value="TWO-COMPONENT RESPONSE REGULATOR"/>
    <property type="match status" value="1"/>
</dbReference>
<evidence type="ECO:0000256" key="2">
    <source>
        <dbReference type="ARBA" id="ARBA00023125"/>
    </source>
</evidence>
<dbReference type="PRINTS" id="PR00038">
    <property type="entry name" value="HTHLUXR"/>
</dbReference>
<dbReference type="SUPFAM" id="SSF52172">
    <property type="entry name" value="CheY-like"/>
    <property type="match status" value="1"/>
</dbReference>
<dbReference type="PROSITE" id="PS50110">
    <property type="entry name" value="RESPONSE_REGULATORY"/>
    <property type="match status" value="1"/>
</dbReference>
<evidence type="ECO:0000259" key="4">
    <source>
        <dbReference type="PROSITE" id="PS50043"/>
    </source>
</evidence>
<dbReference type="InterPro" id="IPR001789">
    <property type="entry name" value="Sig_transdc_resp-reg_receiver"/>
</dbReference>
<evidence type="ECO:0000313" key="7">
    <source>
        <dbReference type="Proteomes" id="UP000578686"/>
    </source>
</evidence>